<keyword evidence="2" id="KW-1185">Reference proteome</keyword>
<dbReference type="STRING" id="1391654.AKJ09_08785"/>
<sequence>MFVGLLQPKHAALFMKGFAKVAGPPSSRGPRNVVALERDREAVGARSYPQDIPDWIPFVCYRPETPVAEPFASPFAFAPGVARCRFGEP</sequence>
<dbReference type="Proteomes" id="UP000064967">
    <property type="component" value="Chromosome"/>
</dbReference>
<reference evidence="1 2" key="1">
    <citation type="submission" date="2015-08" db="EMBL/GenBank/DDBJ databases">
        <authorList>
            <person name="Babu N.S."/>
            <person name="Beckwith C.J."/>
            <person name="Beseler K.G."/>
            <person name="Brison A."/>
            <person name="Carone J.V."/>
            <person name="Caskin T.P."/>
            <person name="Diamond M."/>
            <person name="Durham M.E."/>
            <person name="Foxe J.M."/>
            <person name="Go M."/>
            <person name="Henderson B.A."/>
            <person name="Jones I.B."/>
            <person name="McGettigan J.A."/>
            <person name="Micheletti S.J."/>
            <person name="Nasrallah M.E."/>
            <person name="Ortiz D."/>
            <person name="Piller C.R."/>
            <person name="Privatt S.R."/>
            <person name="Schneider S.L."/>
            <person name="Sharp S."/>
            <person name="Smith T.C."/>
            <person name="Stanton J.D."/>
            <person name="Ullery H.E."/>
            <person name="Wilson R.J."/>
            <person name="Serrano M.G."/>
            <person name="Buck G."/>
            <person name="Lee V."/>
            <person name="Wang Y."/>
            <person name="Carvalho R."/>
            <person name="Voegtly L."/>
            <person name="Shi R."/>
            <person name="Duckworth R."/>
            <person name="Johnson A."/>
            <person name="Loviza R."/>
            <person name="Walstead R."/>
            <person name="Shah Z."/>
            <person name="Kiflezghi M."/>
            <person name="Wade K."/>
            <person name="Ball S.L."/>
            <person name="Bradley K.W."/>
            <person name="Asai D.J."/>
            <person name="Bowman C.A."/>
            <person name="Russell D.A."/>
            <person name="Pope W.H."/>
            <person name="Jacobs-Sera D."/>
            <person name="Hendrix R.W."/>
            <person name="Hatfull G.F."/>
        </authorList>
    </citation>
    <scope>NUCLEOTIDE SEQUENCE [LARGE SCALE GENOMIC DNA]</scope>
    <source>
        <strain evidence="1 2">DSM 27648</strain>
    </source>
</reference>
<dbReference type="KEGG" id="llu:AKJ09_08785"/>
<name>A0A0K1Q8W8_9BACT</name>
<evidence type="ECO:0000313" key="1">
    <source>
        <dbReference type="EMBL" id="AKV02122.1"/>
    </source>
</evidence>
<proteinExistence type="predicted"/>
<accession>A0A0K1Q8W8</accession>
<gene>
    <name evidence="1" type="ORF">AKJ09_08785</name>
</gene>
<protein>
    <submittedName>
        <fullName evidence="1">Uncharacterized protein</fullName>
    </submittedName>
</protein>
<organism evidence="1 2">
    <name type="scientific">Labilithrix luteola</name>
    <dbReference type="NCBI Taxonomy" id="1391654"/>
    <lineage>
        <taxon>Bacteria</taxon>
        <taxon>Pseudomonadati</taxon>
        <taxon>Myxococcota</taxon>
        <taxon>Polyangia</taxon>
        <taxon>Polyangiales</taxon>
        <taxon>Labilitrichaceae</taxon>
        <taxon>Labilithrix</taxon>
    </lineage>
</organism>
<dbReference type="EMBL" id="CP012333">
    <property type="protein sequence ID" value="AKV02122.1"/>
    <property type="molecule type" value="Genomic_DNA"/>
</dbReference>
<dbReference type="AlphaFoldDB" id="A0A0K1Q8W8"/>
<evidence type="ECO:0000313" key="2">
    <source>
        <dbReference type="Proteomes" id="UP000064967"/>
    </source>
</evidence>